<reference evidence="20 21" key="1">
    <citation type="journal article" date="2019" name="Front. Microbiol.">
        <title>Thermoanaerosceptrum fracticalcis gen. nov. sp. nov., a Novel Fumarate-Fermenting Microorganism From a Deep Fractured Carbonate Aquifer of the US Great Basin.</title>
        <authorList>
            <person name="Hamilton-Brehm S.D."/>
            <person name="Stewart L.E."/>
            <person name="Zavarin M."/>
            <person name="Caldwell M."/>
            <person name="Lawson P.A."/>
            <person name="Onstott T.C."/>
            <person name="Grzymski J."/>
            <person name="Neveux I."/>
            <person name="Lollar B.S."/>
            <person name="Russell C.E."/>
            <person name="Moser D.P."/>
        </authorList>
    </citation>
    <scope>NUCLEOTIDE SEQUENCE [LARGE SCALE GENOMIC DNA]</scope>
    <source>
        <strain evidence="20 21">DRI-13</strain>
    </source>
</reference>
<dbReference type="PANTHER" id="PTHR34299:SF1">
    <property type="entry name" value="DIACYLGLYCEROL KINASE"/>
    <property type="match status" value="1"/>
</dbReference>
<keyword evidence="14" id="KW-1208">Phospholipid metabolism</keyword>
<evidence type="ECO:0000256" key="18">
    <source>
        <dbReference type="PIRSR" id="PIRSR600829-4"/>
    </source>
</evidence>
<keyword evidence="11" id="KW-0443">Lipid metabolism</keyword>
<feature type="binding site" evidence="17">
    <location>
        <begin position="88"/>
        <end position="89"/>
    </location>
    <ligand>
        <name>ATP</name>
        <dbReference type="ChEBI" id="CHEBI:30616"/>
    </ligand>
</feature>
<evidence type="ECO:0000313" key="20">
    <source>
        <dbReference type="EMBL" id="QNB46134.1"/>
    </source>
</evidence>
<feature type="transmembrane region" description="Helical" evidence="19">
    <location>
        <begin position="90"/>
        <end position="111"/>
    </location>
</feature>
<keyword evidence="18" id="KW-0460">Magnesium</keyword>
<dbReference type="PANTHER" id="PTHR34299">
    <property type="entry name" value="DIACYLGLYCEROL KINASE"/>
    <property type="match status" value="1"/>
</dbReference>
<keyword evidence="4" id="KW-0444">Lipid biosynthesis</keyword>
<keyword evidence="8 20" id="KW-0418">Kinase</keyword>
<feature type="binding site" evidence="18">
    <location>
        <position position="70"/>
    </location>
    <ligand>
        <name>a divalent metal cation</name>
        <dbReference type="ChEBI" id="CHEBI:60240"/>
    </ligand>
</feature>
<evidence type="ECO:0000256" key="16">
    <source>
        <dbReference type="PIRSR" id="PIRSR600829-2"/>
    </source>
</evidence>
<evidence type="ECO:0000256" key="3">
    <source>
        <dbReference type="ARBA" id="ARBA00022475"/>
    </source>
</evidence>
<feature type="binding site" evidence="17">
    <location>
        <position position="22"/>
    </location>
    <ligand>
        <name>ATP</name>
        <dbReference type="ChEBI" id="CHEBI:30616"/>
    </ligand>
</feature>
<keyword evidence="13" id="KW-0594">Phospholipid biosynthesis</keyword>
<evidence type="ECO:0000256" key="13">
    <source>
        <dbReference type="ARBA" id="ARBA00023209"/>
    </source>
</evidence>
<feature type="transmembrane region" description="Helical" evidence="19">
    <location>
        <begin position="47"/>
        <end position="69"/>
    </location>
</feature>
<protein>
    <submittedName>
        <fullName evidence="20">Diacylglycerol kinase</fullName>
    </submittedName>
</protein>
<dbReference type="CDD" id="cd14265">
    <property type="entry name" value="UDPK_IM_like"/>
    <property type="match status" value="1"/>
</dbReference>
<dbReference type="RefSeq" id="WP_034425754.1">
    <property type="nucleotide sequence ID" value="NZ_CP045798.1"/>
</dbReference>
<dbReference type="Pfam" id="PF01219">
    <property type="entry name" value="DAGK_prokar"/>
    <property type="match status" value="1"/>
</dbReference>
<evidence type="ECO:0000256" key="10">
    <source>
        <dbReference type="ARBA" id="ARBA00022989"/>
    </source>
</evidence>
<dbReference type="InterPro" id="IPR033717">
    <property type="entry name" value="UDPK"/>
</dbReference>
<keyword evidence="6 19" id="KW-0812">Transmembrane</keyword>
<evidence type="ECO:0000256" key="2">
    <source>
        <dbReference type="ARBA" id="ARBA00005967"/>
    </source>
</evidence>
<evidence type="ECO:0000256" key="8">
    <source>
        <dbReference type="ARBA" id="ARBA00022777"/>
    </source>
</evidence>
<name>A0A7G6E230_THEFR</name>
<dbReference type="KEGG" id="tfr:BR63_07305"/>
<keyword evidence="5" id="KW-0808">Transferase</keyword>
<evidence type="ECO:0000256" key="19">
    <source>
        <dbReference type="SAM" id="Phobius"/>
    </source>
</evidence>
<evidence type="ECO:0000256" key="5">
    <source>
        <dbReference type="ARBA" id="ARBA00022679"/>
    </source>
</evidence>
<dbReference type="GO" id="GO:0046872">
    <property type="term" value="F:metal ion binding"/>
    <property type="evidence" value="ECO:0007669"/>
    <property type="project" value="UniProtKB-KW"/>
</dbReference>
<dbReference type="InterPro" id="IPR000829">
    <property type="entry name" value="DAGK"/>
</dbReference>
<evidence type="ECO:0000256" key="17">
    <source>
        <dbReference type="PIRSR" id="PIRSR600829-3"/>
    </source>
</evidence>
<keyword evidence="10 19" id="KW-1133">Transmembrane helix</keyword>
<dbReference type="InterPro" id="IPR036945">
    <property type="entry name" value="DAGK_sf"/>
</dbReference>
<dbReference type="GO" id="GO:0005524">
    <property type="term" value="F:ATP binding"/>
    <property type="evidence" value="ECO:0007669"/>
    <property type="project" value="UniProtKB-KW"/>
</dbReference>
<comment type="subcellular location">
    <subcellularLocation>
        <location evidence="1">Cell membrane</location>
        <topology evidence="1">Multi-pass membrane protein</topology>
    </subcellularLocation>
</comment>
<feature type="binding site" evidence="17">
    <location>
        <position position="70"/>
    </location>
    <ligand>
        <name>ATP</name>
        <dbReference type="ChEBI" id="CHEBI:30616"/>
    </ligand>
</feature>
<evidence type="ECO:0000256" key="14">
    <source>
        <dbReference type="ARBA" id="ARBA00023264"/>
    </source>
</evidence>
<feature type="binding site" evidence="16">
    <location>
        <position position="63"/>
    </location>
    <ligand>
        <name>substrate</name>
    </ligand>
</feature>
<evidence type="ECO:0000256" key="11">
    <source>
        <dbReference type="ARBA" id="ARBA00023098"/>
    </source>
</evidence>
<keyword evidence="7 17" id="KW-0547">Nucleotide-binding</keyword>
<comment type="similarity">
    <text evidence="2">Belongs to the bacterial diacylglycerol kinase family.</text>
</comment>
<feature type="binding site" evidence="17">
    <location>
        <position position="10"/>
    </location>
    <ligand>
        <name>ATP</name>
        <dbReference type="ChEBI" id="CHEBI:30616"/>
    </ligand>
</feature>
<sequence length="112" mass="12538">MKKKILGLHYAIRGIVICSKTERNMKIHLFFALTVLVYAYYRDLVLWKWALLIMTISLVLITEMINTAVESAVDLCTLDDHPLAQKAKDVAAGAVLLAALNAIIMGMVIFFI</sequence>
<feature type="binding site" evidence="18">
    <location>
        <position position="22"/>
    </location>
    <ligand>
        <name>a divalent metal cation</name>
        <dbReference type="ChEBI" id="CHEBI:60240"/>
    </ligand>
</feature>
<dbReference type="GO" id="GO:0005886">
    <property type="term" value="C:plasma membrane"/>
    <property type="evidence" value="ECO:0007669"/>
    <property type="project" value="UniProtKB-SubCell"/>
</dbReference>
<comment type="cofactor">
    <cofactor evidence="18">
        <name>Mg(2+)</name>
        <dbReference type="ChEBI" id="CHEBI:18420"/>
    </cofactor>
    <text evidence="18">Mn(2+), Zn(2+), Cd(2+) and Co(2+) support activity to lesser extents.</text>
</comment>
<proteinExistence type="inferred from homology"/>
<feature type="active site" description="Proton acceptor" evidence="15">
    <location>
        <position position="63"/>
    </location>
</feature>
<dbReference type="Proteomes" id="UP000515847">
    <property type="component" value="Chromosome"/>
</dbReference>
<keyword evidence="12 19" id="KW-0472">Membrane</keyword>
<evidence type="ECO:0000256" key="9">
    <source>
        <dbReference type="ARBA" id="ARBA00022840"/>
    </source>
</evidence>
<evidence type="ECO:0000256" key="6">
    <source>
        <dbReference type="ARBA" id="ARBA00022692"/>
    </source>
</evidence>
<keyword evidence="21" id="KW-1185">Reference proteome</keyword>
<dbReference type="GO" id="GO:0008654">
    <property type="term" value="P:phospholipid biosynthetic process"/>
    <property type="evidence" value="ECO:0007669"/>
    <property type="project" value="UniProtKB-KW"/>
</dbReference>
<accession>A0A7G6E230</accession>
<evidence type="ECO:0000256" key="7">
    <source>
        <dbReference type="ARBA" id="ARBA00022741"/>
    </source>
</evidence>
<evidence type="ECO:0000256" key="1">
    <source>
        <dbReference type="ARBA" id="ARBA00004651"/>
    </source>
</evidence>
<dbReference type="OrthoDB" id="9789934at2"/>
<dbReference type="PROSITE" id="PS01069">
    <property type="entry name" value="DAGK_PROKAR"/>
    <property type="match status" value="1"/>
</dbReference>
<keyword evidence="3" id="KW-1003">Cell membrane</keyword>
<dbReference type="Gene3D" id="1.10.287.3610">
    <property type="match status" value="1"/>
</dbReference>
<evidence type="ECO:0000256" key="4">
    <source>
        <dbReference type="ARBA" id="ARBA00022516"/>
    </source>
</evidence>
<evidence type="ECO:0000313" key="21">
    <source>
        <dbReference type="Proteomes" id="UP000515847"/>
    </source>
</evidence>
<dbReference type="GO" id="GO:0016301">
    <property type="term" value="F:kinase activity"/>
    <property type="evidence" value="ECO:0007669"/>
    <property type="project" value="UniProtKB-KW"/>
</dbReference>
<keyword evidence="9 17" id="KW-0067">ATP-binding</keyword>
<keyword evidence="18" id="KW-0479">Metal-binding</keyword>
<evidence type="ECO:0000256" key="15">
    <source>
        <dbReference type="PIRSR" id="PIRSR600829-1"/>
    </source>
</evidence>
<dbReference type="AlphaFoldDB" id="A0A7G6E230"/>
<evidence type="ECO:0000256" key="12">
    <source>
        <dbReference type="ARBA" id="ARBA00023136"/>
    </source>
</evidence>
<dbReference type="EMBL" id="CP045798">
    <property type="protein sequence ID" value="QNB46134.1"/>
    <property type="molecule type" value="Genomic_DNA"/>
</dbReference>
<organism evidence="20 21">
    <name type="scientific">Thermanaerosceptrum fracticalcis</name>
    <dbReference type="NCBI Taxonomy" id="1712410"/>
    <lineage>
        <taxon>Bacteria</taxon>
        <taxon>Bacillati</taxon>
        <taxon>Bacillota</taxon>
        <taxon>Clostridia</taxon>
        <taxon>Eubacteriales</taxon>
        <taxon>Peptococcaceae</taxon>
        <taxon>Thermanaerosceptrum</taxon>
    </lineage>
</organism>
<gene>
    <name evidence="20" type="ORF">BR63_07305</name>
</gene>